<accession>A0A081L737</accession>
<dbReference type="GO" id="GO:0005975">
    <property type="term" value="P:carbohydrate metabolic process"/>
    <property type="evidence" value="ECO:0007669"/>
    <property type="project" value="InterPro"/>
</dbReference>
<sequence length="291" mass="33835">MRTIENDQLLVQITERGAEVREVLHKESGRHYMWSGDPNYWGRVSPVLFPIVGRLKDDQYKIGAQIYELTQHGFLRDVDFDLFEEAKDKVAFQYQSNGRHVEQYPYEFTARIRYALSENGLTISWEIDYDGEDTMYFSIGGHPAFKVPLVEGEQTKDYTLTLTASDEHQPVQYELRNSLVREKEKDVQLEPIQLRPEFFQDDAMIFSHINRVSLFSQAGHGVEIDLTGFPFVGIWSPYNQEKGTMAPFVCIEPWYGIADMEGASGQYKEKFGIQTLEKNETFRADYTIFFK</sequence>
<dbReference type="SUPFAM" id="SSF74650">
    <property type="entry name" value="Galactose mutarotase-like"/>
    <property type="match status" value="1"/>
</dbReference>
<reference evidence="1 2" key="1">
    <citation type="submission" date="2012-09" db="EMBL/GenBank/DDBJ databases">
        <title>Genome Sequence of Bacillus sp. DW5-4.</title>
        <authorList>
            <person name="Lai Q."/>
            <person name="Liu Y."/>
            <person name="Shao Z."/>
        </authorList>
    </citation>
    <scope>NUCLEOTIDE SEQUENCE [LARGE SCALE GENOMIC DNA]</scope>
    <source>
        <strain evidence="1 2">DW5-4</strain>
    </source>
</reference>
<dbReference type="AlphaFoldDB" id="A0A081L737"/>
<dbReference type="InterPro" id="IPR014718">
    <property type="entry name" value="GH-type_carb-bd"/>
</dbReference>
<dbReference type="OrthoDB" id="9795355at2"/>
<dbReference type="InterPro" id="IPR037481">
    <property type="entry name" value="LacX"/>
</dbReference>
<gene>
    <name evidence="1" type="ORF">BA70_12130</name>
</gene>
<dbReference type="RefSeq" id="WP_034324755.1">
    <property type="nucleotide sequence ID" value="NZ_JOTP01000033.1"/>
</dbReference>
<dbReference type="InterPro" id="IPR011013">
    <property type="entry name" value="Gal_mutarotase_sf_dom"/>
</dbReference>
<dbReference type="eggNOG" id="COG2017">
    <property type="taxonomic scope" value="Bacteria"/>
</dbReference>
<dbReference type="Pfam" id="PF01263">
    <property type="entry name" value="Aldose_epim"/>
    <property type="match status" value="1"/>
</dbReference>
<proteinExistence type="predicted"/>
<name>A0A081L737_9BACI</name>
<evidence type="ECO:0000313" key="2">
    <source>
        <dbReference type="Proteomes" id="UP000028091"/>
    </source>
</evidence>
<organism evidence="1 2">
    <name type="scientific">Bacillus zhangzhouensis</name>
    <dbReference type="NCBI Taxonomy" id="1178540"/>
    <lineage>
        <taxon>Bacteria</taxon>
        <taxon>Bacillati</taxon>
        <taxon>Bacillota</taxon>
        <taxon>Bacilli</taxon>
        <taxon>Bacillales</taxon>
        <taxon>Bacillaceae</taxon>
        <taxon>Bacillus</taxon>
    </lineage>
</organism>
<dbReference type="Gene3D" id="2.70.98.10">
    <property type="match status" value="1"/>
</dbReference>
<dbReference type="Proteomes" id="UP000028091">
    <property type="component" value="Unassembled WGS sequence"/>
</dbReference>
<protein>
    <submittedName>
        <fullName evidence="1">Aldose epimerase</fullName>
    </submittedName>
</protein>
<dbReference type="CDD" id="cd09024">
    <property type="entry name" value="Aldose_epim_lacX"/>
    <property type="match status" value="1"/>
</dbReference>
<dbReference type="EMBL" id="JOTP01000033">
    <property type="protein sequence ID" value="KEP25063.1"/>
    <property type="molecule type" value="Genomic_DNA"/>
</dbReference>
<dbReference type="GO" id="GO:0030246">
    <property type="term" value="F:carbohydrate binding"/>
    <property type="evidence" value="ECO:0007669"/>
    <property type="project" value="InterPro"/>
</dbReference>
<comment type="caution">
    <text evidence="1">The sequence shown here is derived from an EMBL/GenBank/DDBJ whole genome shotgun (WGS) entry which is preliminary data.</text>
</comment>
<dbReference type="InterPro" id="IPR008183">
    <property type="entry name" value="Aldose_1/G6P_1-epimerase"/>
</dbReference>
<keyword evidence="2" id="KW-1185">Reference proteome</keyword>
<dbReference type="GO" id="GO:0016853">
    <property type="term" value="F:isomerase activity"/>
    <property type="evidence" value="ECO:0007669"/>
    <property type="project" value="InterPro"/>
</dbReference>
<evidence type="ECO:0000313" key="1">
    <source>
        <dbReference type="EMBL" id="KEP25063.1"/>
    </source>
</evidence>